<keyword evidence="2" id="KW-0479">Metal-binding</keyword>
<comment type="caution">
    <text evidence="4">The sequence shown here is derived from an EMBL/GenBank/DDBJ whole genome shotgun (WGS) entry which is preliminary data.</text>
</comment>
<sequence>MKLATLRLGGAELAAVIEPSFCVLIDTINAAERKQWSGSVFDLISLGQLDEIKEWYGGGGRERLAAMASIPLADAHYAPLYRHPRKIWGIGMNYVKNASDLAFVPADAEPVSFMKPDTTIIGNGEAIRLPVQSEEPTAEAELAIIIGRECKCISEAQAREVVAGFTTSLDMTAADIHAKNQRFLTRAKSFDTFFSFGPQLITADEIEDVLALTVETVLNGDVSHRNVLANMRYQPWYIVAFHSQVMTLLPGDVILTGTPGAVVIRDGDVVECRISGGFEPLVNPVAG</sequence>
<evidence type="ECO:0000313" key="4">
    <source>
        <dbReference type="EMBL" id="MBW7477272.1"/>
    </source>
</evidence>
<dbReference type="Gene3D" id="3.90.850.10">
    <property type="entry name" value="Fumarylacetoacetase-like, C-terminal domain"/>
    <property type="match status" value="1"/>
</dbReference>
<dbReference type="GO" id="GO:0016787">
    <property type="term" value="F:hydrolase activity"/>
    <property type="evidence" value="ECO:0007669"/>
    <property type="project" value="UniProtKB-KW"/>
</dbReference>
<evidence type="ECO:0000313" key="5">
    <source>
        <dbReference type="Proteomes" id="UP000812277"/>
    </source>
</evidence>
<dbReference type="InterPro" id="IPR011234">
    <property type="entry name" value="Fumarylacetoacetase-like_C"/>
</dbReference>
<keyword evidence="4" id="KW-0378">Hydrolase</keyword>
<protein>
    <submittedName>
        <fullName evidence="4">Fumarylacetoacetate hydrolase family protein</fullName>
    </submittedName>
</protein>
<dbReference type="Pfam" id="PF01557">
    <property type="entry name" value="FAA_hydrolase"/>
    <property type="match status" value="1"/>
</dbReference>
<dbReference type="InterPro" id="IPR051121">
    <property type="entry name" value="FAH"/>
</dbReference>
<dbReference type="InterPro" id="IPR036663">
    <property type="entry name" value="Fumarylacetoacetase_C_sf"/>
</dbReference>
<reference evidence="4 5" key="1">
    <citation type="submission" date="2021-07" db="EMBL/GenBank/DDBJ databases">
        <title>Paenibacillus radiodurans sp. nov., isolated from the southeastern edge of Tengger Desert.</title>
        <authorList>
            <person name="Zhang G."/>
        </authorList>
    </citation>
    <scope>NUCLEOTIDE SEQUENCE [LARGE SCALE GENOMIC DNA]</scope>
    <source>
        <strain evidence="4 5">DT7-4</strain>
    </source>
</reference>
<gene>
    <name evidence="4" type="ORF">K0T92_21370</name>
</gene>
<evidence type="ECO:0000256" key="2">
    <source>
        <dbReference type="ARBA" id="ARBA00022723"/>
    </source>
</evidence>
<evidence type="ECO:0000256" key="1">
    <source>
        <dbReference type="ARBA" id="ARBA00010211"/>
    </source>
</evidence>
<dbReference type="PANTHER" id="PTHR42796">
    <property type="entry name" value="FUMARYLACETOACETATE HYDROLASE DOMAIN-CONTAINING PROTEIN 2A-RELATED"/>
    <property type="match status" value="1"/>
</dbReference>
<dbReference type="Proteomes" id="UP000812277">
    <property type="component" value="Unassembled WGS sequence"/>
</dbReference>
<comment type="similarity">
    <text evidence="1">Belongs to the FAH family.</text>
</comment>
<proteinExistence type="inferred from homology"/>
<organism evidence="4 5">
    <name type="scientific">Paenibacillus oenotherae</name>
    <dbReference type="NCBI Taxonomy" id="1435645"/>
    <lineage>
        <taxon>Bacteria</taxon>
        <taxon>Bacillati</taxon>
        <taxon>Bacillota</taxon>
        <taxon>Bacilli</taxon>
        <taxon>Bacillales</taxon>
        <taxon>Paenibacillaceae</taxon>
        <taxon>Paenibacillus</taxon>
    </lineage>
</organism>
<dbReference type="PANTHER" id="PTHR42796:SF4">
    <property type="entry name" value="FUMARYLACETOACETATE HYDROLASE DOMAIN-CONTAINING PROTEIN 2A"/>
    <property type="match status" value="1"/>
</dbReference>
<keyword evidence="5" id="KW-1185">Reference proteome</keyword>
<dbReference type="RefSeq" id="WP_219874525.1">
    <property type="nucleotide sequence ID" value="NZ_JAHZIJ010000022.1"/>
</dbReference>
<feature type="domain" description="Fumarylacetoacetase-like C-terminal" evidence="3">
    <location>
        <begin position="86"/>
        <end position="285"/>
    </location>
</feature>
<evidence type="ECO:0000259" key="3">
    <source>
        <dbReference type="Pfam" id="PF01557"/>
    </source>
</evidence>
<name>A0ABS7DBG1_9BACL</name>
<dbReference type="SUPFAM" id="SSF56529">
    <property type="entry name" value="FAH"/>
    <property type="match status" value="1"/>
</dbReference>
<accession>A0ABS7DBG1</accession>
<dbReference type="EMBL" id="JAHZIJ010000022">
    <property type="protein sequence ID" value="MBW7477272.1"/>
    <property type="molecule type" value="Genomic_DNA"/>
</dbReference>